<dbReference type="PANTHER" id="PTHR30489">
    <property type="entry name" value="LIPOPROTEIN-RELEASING SYSTEM TRANSMEMBRANE PROTEIN LOLE"/>
    <property type="match status" value="1"/>
</dbReference>
<dbReference type="InterPro" id="IPR003838">
    <property type="entry name" value="ABC3_permease_C"/>
</dbReference>
<dbReference type="Pfam" id="PF02687">
    <property type="entry name" value="FtsX"/>
    <property type="match status" value="1"/>
</dbReference>
<evidence type="ECO:0000313" key="9">
    <source>
        <dbReference type="EMBL" id="OBX81053.1"/>
    </source>
</evidence>
<keyword evidence="4 7" id="KW-0812">Transmembrane</keyword>
<dbReference type="AlphaFoldDB" id="A0A1B8QGA9"/>
<evidence type="ECO:0000256" key="4">
    <source>
        <dbReference type="ARBA" id="ARBA00022692"/>
    </source>
</evidence>
<evidence type="ECO:0000259" key="8">
    <source>
        <dbReference type="Pfam" id="PF02687"/>
    </source>
</evidence>
<keyword evidence="3" id="KW-1003">Cell membrane</keyword>
<dbReference type="InterPro" id="IPR051447">
    <property type="entry name" value="Lipoprotein-release_system"/>
</dbReference>
<evidence type="ECO:0000313" key="10">
    <source>
        <dbReference type="Proteomes" id="UP000092508"/>
    </source>
</evidence>
<dbReference type="GO" id="GO:0098797">
    <property type="term" value="C:plasma membrane protein complex"/>
    <property type="evidence" value="ECO:0007669"/>
    <property type="project" value="TreeGrafter"/>
</dbReference>
<dbReference type="STRING" id="34059.A9308_02235"/>
<evidence type="ECO:0000256" key="1">
    <source>
        <dbReference type="ARBA" id="ARBA00004651"/>
    </source>
</evidence>
<feature type="transmembrane region" description="Helical" evidence="7">
    <location>
        <begin position="28"/>
        <end position="52"/>
    </location>
</feature>
<organism evidence="9 10">
    <name type="scientific">Faucicola atlantae</name>
    <dbReference type="NCBI Taxonomy" id="34059"/>
    <lineage>
        <taxon>Bacteria</taxon>
        <taxon>Pseudomonadati</taxon>
        <taxon>Pseudomonadota</taxon>
        <taxon>Gammaproteobacteria</taxon>
        <taxon>Moraxellales</taxon>
        <taxon>Moraxellaceae</taxon>
        <taxon>Faucicola</taxon>
    </lineage>
</organism>
<evidence type="ECO:0000256" key="6">
    <source>
        <dbReference type="ARBA" id="ARBA00023136"/>
    </source>
</evidence>
<evidence type="ECO:0000256" key="3">
    <source>
        <dbReference type="ARBA" id="ARBA00022475"/>
    </source>
</evidence>
<evidence type="ECO:0000256" key="5">
    <source>
        <dbReference type="ARBA" id="ARBA00022989"/>
    </source>
</evidence>
<keyword evidence="5 7" id="KW-1133">Transmembrane helix</keyword>
<comment type="caution">
    <text evidence="9">The sequence shown here is derived from an EMBL/GenBank/DDBJ whole genome shotgun (WGS) entry which is preliminary data.</text>
</comment>
<sequence length="76" mass="8096">MMVVTDKKAEIAILKTIGATPRMIRQMFVVQGGLIALVGVSVGGALGVLGALNVGWLSGWVDRTFDLNLFANYSEN</sequence>
<protein>
    <recommendedName>
        <fullName evidence="8">ABC3 transporter permease C-terminal domain-containing protein</fullName>
    </recommendedName>
</protein>
<comment type="subcellular location">
    <subcellularLocation>
        <location evidence="1">Cell membrane</location>
        <topology evidence="1">Multi-pass membrane protein</topology>
    </subcellularLocation>
</comment>
<evidence type="ECO:0000256" key="2">
    <source>
        <dbReference type="ARBA" id="ARBA00005236"/>
    </source>
</evidence>
<feature type="domain" description="ABC3 transporter permease C-terminal" evidence="8">
    <location>
        <begin position="3"/>
        <end position="52"/>
    </location>
</feature>
<keyword evidence="6 7" id="KW-0472">Membrane</keyword>
<evidence type="ECO:0000256" key="7">
    <source>
        <dbReference type="SAM" id="Phobius"/>
    </source>
</evidence>
<comment type="similarity">
    <text evidence="2">Belongs to the ABC-4 integral membrane protein family. LolC/E subfamily.</text>
</comment>
<gene>
    <name evidence="9" type="ORF">A9308_02235</name>
</gene>
<dbReference type="EMBL" id="LZMZ01000002">
    <property type="protein sequence ID" value="OBX81053.1"/>
    <property type="molecule type" value="Genomic_DNA"/>
</dbReference>
<name>A0A1B8QGA9_9GAMM</name>
<dbReference type="Proteomes" id="UP000092508">
    <property type="component" value="Unassembled WGS sequence"/>
</dbReference>
<dbReference type="PANTHER" id="PTHR30489:SF0">
    <property type="entry name" value="LIPOPROTEIN-RELEASING SYSTEM TRANSMEMBRANE PROTEIN LOLE"/>
    <property type="match status" value="1"/>
</dbReference>
<reference evidence="9 10" key="1">
    <citation type="submission" date="2016-06" db="EMBL/GenBank/DDBJ databases">
        <title>Draft genome of Moraxella atlantae CCUG 66109.</title>
        <authorList>
            <person name="Salva-Serra F."/>
            <person name="Engstrom-Jakobsson H."/>
            <person name="Thorell K."/>
            <person name="Gonzales-Siles L."/>
            <person name="Karlsson R."/>
            <person name="Boulund F."/>
            <person name="Engstrand L."/>
            <person name="Kristiansson E."/>
            <person name="Moore E."/>
        </authorList>
    </citation>
    <scope>NUCLEOTIDE SEQUENCE [LARGE SCALE GENOMIC DNA]</scope>
    <source>
        <strain evidence="9 10">CCUG 66109</strain>
    </source>
</reference>
<dbReference type="GO" id="GO:0044874">
    <property type="term" value="P:lipoprotein localization to outer membrane"/>
    <property type="evidence" value="ECO:0007669"/>
    <property type="project" value="TreeGrafter"/>
</dbReference>
<proteinExistence type="inferred from homology"/>
<accession>A0A1B8QGA9</accession>